<feature type="domain" description="GWxTD" evidence="2">
    <location>
        <begin position="275"/>
        <end position="361"/>
    </location>
</feature>
<dbReference type="AlphaFoldDB" id="A0A382NXK4"/>
<gene>
    <name evidence="3" type="ORF">METZ01_LOCUS317949</name>
</gene>
<dbReference type="Pfam" id="PF20094">
    <property type="entry name" value="GWxTD_dom"/>
    <property type="match status" value="1"/>
</dbReference>
<name>A0A382NXK4_9ZZZZ</name>
<feature type="non-terminal residue" evidence="3">
    <location>
        <position position="1"/>
    </location>
</feature>
<proteinExistence type="predicted"/>
<feature type="non-terminal residue" evidence="3">
    <location>
        <position position="362"/>
    </location>
</feature>
<reference evidence="3" key="1">
    <citation type="submission" date="2018-05" db="EMBL/GenBank/DDBJ databases">
        <authorList>
            <person name="Lanie J.A."/>
            <person name="Ng W.-L."/>
            <person name="Kazmierczak K.M."/>
            <person name="Andrzejewski T.M."/>
            <person name="Davidsen T.M."/>
            <person name="Wayne K.J."/>
            <person name="Tettelin H."/>
            <person name="Glass J.I."/>
            <person name="Rusch D."/>
            <person name="Podicherti R."/>
            <person name="Tsui H.-C.T."/>
            <person name="Winkler M.E."/>
        </authorList>
    </citation>
    <scope>NUCLEOTIDE SEQUENCE</scope>
</reference>
<dbReference type="InterPro" id="IPR030959">
    <property type="entry name" value="GWxTD_dom"/>
</dbReference>
<dbReference type="EMBL" id="UINC01103026">
    <property type="protein sequence ID" value="SVC65095.1"/>
    <property type="molecule type" value="Genomic_DNA"/>
</dbReference>
<evidence type="ECO:0000313" key="3">
    <source>
        <dbReference type="EMBL" id="SVC65095.1"/>
    </source>
</evidence>
<sequence>HDFYGKMINYQTKTKLICWIFTFFFLLVFIENIHGRKKNDDVGNFKNIRLNIVPVTTKSQDSILVKMYLFIPLKTFQFVKKNNEFFSGYEAQIAVMTKKGELIHKNTWSDSIHTQSYIETIRKTETVTLFTEKIIPVNKYVVMATVFDNNSREFHKISQDLELETSRISYINKPILLIEKPGNWGFSPGLIPSWNYFLYSAKDSVSLFISGLSNSNSCVLEWKILNKIGEKQVSGRNKIPVNSNNFHHYIHLPISIFSDLSYTFTVRLVDEKKHDKKSVELVVSKPGISSFVTDIDIALDQMKYILTSEERNELKKSNNTEKEQLFKKFWNDRDPSEETLANELMDEYYMRVAYTNKQYSGF</sequence>
<evidence type="ECO:0000256" key="1">
    <source>
        <dbReference type="SAM" id="Phobius"/>
    </source>
</evidence>
<organism evidence="3">
    <name type="scientific">marine metagenome</name>
    <dbReference type="NCBI Taxonomy" id="408172"/>
    <lineage>
        <taxon>unclassified sequences</taxon>
        <taxon>metagenomes</taxon>
        <taxon>ecological metagenomes</taxon>
    </lineage>
</organism>
<protein>
    <recommendedName>
        <fullName evidence="2">GWxTD domain-containing protein</fullName>
    </recommendedName>
</protein>
<keyword evidence="1" id="KW-0812">Transmembrane</keyword>
<accession>A0A382NXK4</accession>
<dbReference type="NCBIfam" id="TIGR04514">
    <property type="entry name" value="GWxTD_dom"/>
    <property type="match status" value="1"/>
</dbReference>
<keyword evidence="1" id="KW-0472">Membrane</keyword>
<feature type="transmembrane region" description="Helical" evidence="1">
    <location>
        <begin position="16"/>
        <end position="34"/>
    </location>
</feature>
<keyword evidence="1" id="KW-1133">Transmembrane helix</keyword>
<evidence type="ECO:0000259" key="2">
    <source>
        <dbReference type="Pfam" id="PF20094"/>
    </source>
</evidence>